<organism evidence="2 3">
    <name type="scientific">Limulus polyphemus</name>
    <name type="common">Atlantic horseshoe crab</name>
    <dbReference type="NCBI Taxonomy" id="6850"/>
    <lineage>
        <taxon>Eukaryota</taxon>
        <taxon>Metazoa</taxon>
        <taxon>Ecdysozoa</taxon>
        <taxon>Arthropoda</taxon>
        <taxon>Chelicerata</taxon>
        <taxon>Merostomata</taxon>
        <taxon>Xiphosura</taxon>
        <taxon>Limulidae</taxon>
        <taxon>Limulus</taxon>
    </lineage>
</organism>
<feature type="compositionally biased region" description="Basic and acidic residues" evidence="1">
    <location>
        <begin position="333"/>
        <end position="362"/>
    </location>
</feature>
<dbReference type="GeneID" id="106471691"/>
<feature type="compositionally biased region" description="Basic and acidic residues" evidence="1">
    <location>
        <begin position="507"/>
        <end position="532"/>
    </location>
</feature>
<proteinExistence type="predicted"/>
<dbReference type="RefSeq" id="XP_022256011.1">
    <property type="nucleotide sequence ID" value="XM_022400303.1"/>
</dbReference>
<feature type="compositionally biased region" description="Basic and acidic residues" evidence="1">
    <location>
        <begin position="540"/>
        <end position="579"/>
    </location>
</feature>
<feature type="region of interest" description="Disordered" evidence="1">
    <location>
        <begin position="24"/>
        <end position="45"/>
    </location>
</feature>
<reference evidence="3" key="1">
    <citation type="submission" date="2025-08" db="UniProtKB">
        <authorList>
            <consortium name="RefSeq"/>
        </authorList>
    </citation>
    <scope>IDENTIFICATION</scope>
    <source>
        <tissue evidence="3">Muscle</tissue>
    </source>
</reference>
<feature type="compositionally biased region" description="Low complexity" evidence="1">
    <location>
        <begin position="400"/>
        <end position="411"/>
    </location>
</feature>
<accession>A0ABM1TJF5</accession>
<feature type="compositionally biased region" description="Basic residues" evidence="1">
    <location>
        <begin position="195"/>
        <end position="207"/>
    </location>
</feature>
<feature type="compositionally biased region" description="Basic and acidic residues" evidence="1">
    <location>
        <begin position="155"/>
        <end position="166"/>
    </location>
</feature>
<protein>
    <submittedName>
        <fullName evidence="3">Serine/arginine repetitive matrix protein 2-like isoform X3</fullName>
    </submittedName>
</protein>
<feature type="region of interest" description="Disordered" evidence="1">
    <location>
        <begin position="141"/>
        <end position="737"/>
    </location>
</feature>
<feature type="compositionally biased region" description="Polar residues" evidence="1">
    <location>
        <begin position="471"/>
        <end position="482"/>
    </location>
</feature>
<evidence type="ECO:0000256" key="1">
    <source>
        <dbReference type="SAM" id="MobiDB-lite"/>
    </source>
</evidence>
<feature type="compositionally biased region" description="Basic residues" evidence="1">
    <location>
        <begin position="726"/>
        <end position="737"/>
    </location>
</feature>
<feature type="compositionally biased region" description="Low complexity" evidence="1">
    <location>
        <begin position="311"/>
        <end position="331"/>
    </location>
</feature>
<feature type="compositionally biased region" description="Low complexity" evidence="1">
    <location>
        <begin position="658"/>
        <end position="677"/>
    </location>
</feature>
<feature type="compositionally biased region" description="Basic and acidic residues" evidence="1">
    <location>
        <begin position="297"/>
        <end position="306"/>
    </location>
</feature>
<sequence length="737" mass="84843">MNRDSLHYAMWIEATRRLVVRTGLPFTPRSRRQRPRPTPPPHPITGNFILEKLWKGNFQAFLQQQPRKRRRRNNRRRKRGRGKTLRSVVSVKESHQMAEANQKKNEKLKEALGISEHFVEGSSLDPQRKQKEALAIAKAQKKYTLVRDSSSSSSPEREKKTKSTEQEEKDDEVSLIKKRTPKKHHQERPVSAASKNKRKTSDKRKKSSKDYEKKKKHHRSSSSESSSSSASESSSDSSYSSSSQFSSESSDPSDSSSSDSPIGKRYKQKHKKGVKKGHEKKKYEEKTKKKSIKEHKSHRETQENSKKHLSWHSSSCSVSPSPHSPKVLPLLNVDKHSRSARKHDSVARKSDKKSSSKRDRSSSTEISAYQQKIDKKRKASLSSSDKEETKKNKKKRRSKSSSSSSPTGSSSGEEELTKKKLYKKHHTKINESKWDIDDKILDSRGKEKIDRRYPKEKSQTPEREKGRDSRSLSYSPIPNSRSLYARSRTEADSTSKLNGKRSKIAGKYHDETSRSSLPERGEKKTDKIKEYNTKSPQSDYKFDYRRDEAQYISAKKDKNPSPRADRKEVYTYSRDESRYSKSQSISISSPRRKNSGHDSSSSLSSSHSSLPQKAKTFSKSDSHEAVSPTPDYQTAKKRGHSRSSSRSSIRSRSRSESHNSSVHSNTRTPSSRRSPSIPKRRGSPSFLEKRRITRSRSRSKSKSRRHHYSHSRSNRMRKARDSPRRSFSRHHSHDRHY</sequence>
<feature type="compositionally biased region" description="Basic and acidic residues" evidence="1">
    <location>
        <begin position="92"/>
        <end position="104"/>
    </location>
</feature>
<evidence type="ECO:0000313" key="2">
    <source>
        <dbReference type="Proteomes" id="UP000694941"/>
    </source>
</evidence>
<feature type="compositionally biased region" description="Basic residues" evidence="1">
    <location>
        <begin position="66"/>
        <end position="84"/>
    </location>
</feature>
<feature type="compositionally biased region" description="Basic residues" evidence="1">
    <location>
        <begin position="264"/>
        <end position="280"/>
    </location>
</feature>
<keyword evidence="2" id="KW-1185">Reference proteome</keyword>
<feature type="compositionally biased region" description="Low complexity" evidence="1">
    <location>
        <begin position="580"/>
        <end position="589"/>
    </location>
</feature>
<feature type="compositionally biased region" description="Basic residues" evidence="1">
    <location>
        <begin position="176"/>
        <end position="186"/>
    </location>
</feature>
<name>A0ABM1TJF5_LIMPO</name>
<dbReference type="Proteomes" id="UP000694941">
    <property type="component" value="Unplaced"/>
</dbReference>
<feature type="region of interest" description="Disordered" evidence="1">
    <location>
        <begin position="64"/>
        <end position="104"/>
    </location>
</feature>
<gene>
    <name evidence="3" type="primary">LOC106471691</name>
</gene>
<evidence type="ECO:0000313" key="3">
    <source>
        <dbReference type="RefSeq" id="XP_022256011.1"/>
    </source>
</evidence>
<feature type="compositionally biased region" description="Low complexity" evidence="1">
    <location>
        <begin position="597"/>
        <end position="610"/>
    </location>
</feature>
<feature type="compositionally biased region" description="Basic and acidic residues" evidence="1">
    <location>
        <begin position="428"/>
        <end position="470"/>
    </location>
</feature>
<feature type="compositionally biased region" description="Basic residues" evidence="1">
    <location>
        <begin position="691"/>
        <end position="718"/>
    </location>
</feature>
<feature type="compositionally biased region" description="Low complexity" evidence="1">
    <location>
        <begin position="222"/>
        <end position="260"/>
    </location>
</feature>